<evidence type="ECO:0000256" key="1">
    <source>
        <dbReference type="SAM" id="SignalP"/>
    </source>
</evidence>
<dbReference type="InterPro" id="IPR034871">
    <property type="entry name" value="Allene_oxi_cyc_sf"/>
</dbReference>
<comment type="caution">
    <text evidence="2">The sequence shown here is derived from an EMBL/GenBank/DDBJ whole genome shotgun (WGS) entry which is preliminary data.</text>
</comment>
<dbReference type="SUPFAM" id="SSF141493">
    <property type="entry name" value="Allene oxide cyclase-like"/>
    <property type="match status" value="1"/>
</dbReference>
<reference evidence="2 3" key="1">
    <citation type="submission" date="2024-12" db="EMBL/GenBank/DDBJ databases">
        <title>Pseudomonas species isolated from Lotus nodules promote plant growth.</title>
        <authorList>
            <person name="Yu Y.-H."/>
            <person name="Kurtenbach J."/>
            <person name="Crosbie D."/>
            <person name="Brachmann A."/>
            <person name="Marin M."/>
        </authorList>
    </citation>
    <scope>NUCLEOTIDE SEQUENCE [LARGE SCALE GENOMIC DNA]</scope>
    <source>
        <strain evidence="2 3">PLb11B</strain>
    </source>
</reference>
<dbReference type="RefSeq" id="WP_407800546.1">
    <property type="nucleotide sequence ID" value="NZ_JBJNUX010000005.1"/>
</dbReference>
<name>A0ABW8W9J9_9PSED</name>
<accession>A0ABW8W9J9</accession>
<evidence type="ECO:0000313" key="3">
    <source>
        <dbReference type="Proteomes" id="UP001628646"/>
    </source>
</evidence>
<keyword evidence="1" id="KW-0732">Signal</keyword>
<dbReference type="EMBL" id="JBJNUY010000006">
    <property type="protein sequence ID" value="MFL9000298.1"/>
    <property type="molecule type" value="Genomic_DNA"/>
</dbReference>
<feature type="chain" id="PRO_5046009965" description="Dirigent protein" evidence="1">
    <location>
        <begin position="23"/>
        <end position="157"/>
    </location>
</feature>
<dbReference type="Proteomes" id="UP001628646">
    <property type="component" value="Unassembled WGS sequence"/>
</dbReference>
<dbReference type="InterPro" id="IPR044859">
    <property type="entry name" value="Allene_oxi_cyc_Dirigent"/>
</dbReference>
<protein>
    <recommendedName>
        <fullName evidence="4">Dirigent protein</fullName>
    </recommendedName>
</protein>
<evidence type="ECO:0008006" key="4">
    <source>
        <dbReference type="Google" id="ProtNLM"/>
    </source>
</evidence>
<organism evidence="2 3">
    <name type="scientific">Pseudomonas azerbaijanorientalis</name>
    <dbReference type="NCBI Taxonomy" id="2842350"/>
    <lineage>
        <taxon>Bacteria</taxon>
        <taxon>Pseudomonadati</taxon>
        <taxon>Pseudomonadota</taxon>
        <taxon>Gammaproteobacteria</taxon>
        <taxon>Pseudomonadales</taxon>
        <taxon>Pseudomonadaceae</taxon>
        <taxon>Pseudomonas</taxon>
    </lineage>
</organism>
<keyword evidence="3" id="KW-1185">Reference proteome</keyword>
<dbReference type="Gene3D" id="2.40.480.10">
    <property type="entry name" value="Allene oxide cyclase-like"/>
    <property type="match status" value="1"/>
</dbReference>
<sequence>MNVFTLRALSLMLISMPVIAHAHEPETLTLITYADGTRGIKTPIDIGPPGPSQGDLFVFDQPLMNEQRQDIGSNSGYCVNTLPEKHSQCQWTLLFSDATGKTADSIVVAGQEHESGQSIVAVIGTTGKYAGFSGEMSTEPNADGTFTQILHLSRSAR</sequence>
<proteinExistence type="predicted"/>
<gene>
    <name evidence="2" type="ORF">ACJ8NA_16845</name>
</gene>
<evidence type="ECO:0000313" key="2">
    <source>
        <dbReference type="EMBL" id="MFL9000298.1"/>
    </source>
</evidence>
<feature type="signal peptide" evidence="1">
    <location>
        <begin position="1"/>
        <end position="22"/>
    </location>
</feature>